<comment type="caution">
    <text evidence="2">The sequence shown here is derived from an EMBL/GenBank/DDBJ whole genome shotgun (WGS) entry which is preliminary data.</text>
</comment>
<name>A0A4Z2JG53_9TELE</name>
<evidence type="ECO:0000313" key="2">
    <source>
        <dbReference type="EMBL" id="TNN89160.1"/>
    </source>
</evidence>
<reference evidence="2 3" key="1">
    <citation type="submission" date="2019-03" db="EMBL/GenBank/DDBJ databases">
        <title>First draft genome of Liparis tanakae, snailfish: a comprehensive survey of snailfish specific genes.</title>
        <authorList>
            <person name="Kim W."/>
            <person name="Song I."/>
            <person name="Jeong J.-H."/>
            <person name="Kim D."/>
            <person name="Kim S."/>
            <person name="Ryu S."/>
            <person name="Song J.Y."/>
            <person name="Lee S.K."/>
        </authorList>
    </citation>
    <scope>NUCLEOTIDE SEQUENCE [LARGE SCALE GENOMIC DNA]</scope>
    <source>
        <tissue evidence="2">Muscle</tissue>
    </source>
</reference>
<dbReference type="AlphaFoldDB" id="A0A4Z2JG53"/>
<organism evidence="2 3">
    <name type="scientific">Liparis tanakae</name>
    <name type="common">Tanaka's snailfish</name>
    <dbReference type="NCBI Taxonomy" id="230148"/>
    <lineage>
        <taxon>Eukaryota</taxon>
        <taxon>Metazoa</taxon>
        <taxon>Chordata</taxon>
        <taxon>Craniata</taxon>
        <taxon>Vertebrata</taxon>
        <taxon>Euteleostomi</taxon>
        <taxon>Actinopterygii</taxon>
        <taxon>Neopterygii</taxon>
        <taxon>Teleostei</taxon>
        <taxon>Neoteleostei</taxon>
        <taxon>Acanthomorphata</taxon>
        <taxon>Eupercaria</taxon>
        <taxon>Perciformes</taxon>
        <taxon>Cottioidei</taxon>
        <taxon>Cottales</taxon>
        <taxon>Liparidae</taxon>
        <taxon>Liparis</taxon>
    </lineage>
</organism>
<feature type="region of interest" description="Disordered" evidence="1">
    <location>
        <begin position="23"/>
        <end position="65"/>
    </location>
</feature>
<gene>
    <name evidence="2" type="ORF">EYF80_000448</name>
</gene>
<protein>
    <submittedName>
        <fullName evidence="2">Uncharacterized protein</fullName>
    </submittedName>
</protein>
<sequence>MMGFEPKSKDNLRQVCWQITAMPPRPYTEPRCSRVYAPNKPITQNKDGGCQQNPPRSGSSLHNQD</sequence>
<evidence type="ECO:0000313" key="3">
    <source>
        <dbReference type="Proteomes" id="UP000314294"/>
    </source>
</evidence>
<feature type="compositionally biased region" description="Polar residues" evidence="1">
    <location>
        <begin position="41"/>
        <end position="65"/>
    </location>
</feature>
<dbReference type="Proteomes" id="UP000314294">
    <property type="component" value="Unassembled WGS sequence"/>
</dbReference>
<proteinExistence type="predicted"/>
<accession>A0A4Z2JG53</accession>
<dbReference type="EMBL" id="SRLO01000002">
    <property type="protein sequence ID" value="TNN89160.1"/>
    <property type="molecule type" value="Genomic_DNA"/>
</dbReference>
<keyword evidence="3" id="KW-1185">Reference proteome</keyword>
<evidence type="ECO:0000256" key="1">
    <source>
        <dbReference type="SAM" id="MobiDB-lite"/>
    </source>
</evidence>